<dbReference type="FunFam" id="3.60.40.10:FF:000049">
    <property type="entry name" value="Protein phosphatase 2C 57"/>
    <property type="match status" value="1"/>
</dbReference>
<dbReference type="PANTHER" id="PTHR13832:SF589">
    <property type="entry name" value="[PYRUVATE DEHYDROGENASE [ACETYL-TRANSFERRING]]-PHOSPHATASE 2, MITOCHONDRIAL"/>
    <property type="match status" value="1"/>
</dbReference>
<evidence type="ECO:0000313" key="18">
    <source>
        <dbReference type="Proteomes" id="UP000729402"/>
    </source>
</evidence>
<comment type="similarity">
    <text evidence="4 14">Belongs to the PP2C family.</text>
</comment>
<sequence length="436" mass="47531">MALLSPRVARLPLAAAGAGGGAAGLRCCGRAGSAYTRCHATVAGSVAAGPPSSELEAIRWGSAKLQGARDEMEDEVVLRPGSLLDGFSFAAVFDGHAGFSAVQFLREELYKECAAALDGGAVLSTKNLDAITDSIQRAFATVDANLSTWLEQMDKEDESGATATAMFLRNDVLVVSHIGDSCLQVISRGGWPQAVTNFHRPYGNKKTSLEEVKRIRAAGGWIVDGRICGEISVSRAFGDIRFKTRKNEMLVKGVKEGRWTEKFISRIKFKGDLIISSPEVSLVELGPDVEFVLLATDGLWDYIKSSEAVALVRDQLRQHGDVQLACEALGQTALVLKPATFIFSADLFYYFPKLLIEYDPVYIMIRSSFLNTLLNYQLQDRRSQDNISIVIADLGRMNWKELPDQRPNLFLELTQAVATVGAVSLGIWISSFLALQ</sequence>
<evidence type="ECO:0000256" key="14">
    <source>
        <dbReference type="RuleBase" id="RU003465"/>
    </source>
</evidence>
<evidence type="ECO:0000256" key="11">
    <source>
        <dbReference type="ARBA" id="ARBA00022989"/>
    </source>
</evidence>
<dbReference type="GO" id="GO:0016020">
    <property type="term" value="C:membrane"/>
    <property type="evidence" value="ECO:0007669"/>
    <property type="project" value="UniProtKB-SubCell"/>
</dbReference>
<comment type="cofactor">
    <cofactor evidence="1">
        <name>Mn(2+)</name>
        <dbReference type="ChEBI" id="CHEBI:29035"/>
    </cofactor>
</comment>
<evidence type="ECO:0000256" key="6">
    <source>
        <dbReference type="ARBA" id="ARBA00022692"/>
    </source>
</evidence>
<dbReference type="InterPro" id="IPR000222">
    <property type="entry name" value="PP2C_BS"/>
</dbReference>
<proteinExistence type="inferred from homology"/>
<reference evidence="17" key="2">
    <citation type="submission" date="2021-02" db="EMBL/GenBank/DDBJ databases">
        <authorList>
            <person name="Kimball J.A."/>
            <person name="Haas M.W."/>
            <person name="Macchietto M."/>
            <person name="Kono T."/>
            <person name="Duquette J."/>
            <person name="Shao M."/>
        </authorList>
    </citation>
    <scope>NUCLEOTIDE SEQUENCE</scope>
    <source>
        <tissue evidence="17">Fresh leaf tissue</tissue>
    </source>
</reference>
<keyword evidence="7" id="KW-0479">Metal-binding</keyword>
<dbReference type="SMART" id="SM00332">
    <property type="entry name" value="PP2Cc"/>
    <property type="match status" value="1"/>
</dbReference>
<keyword evidence="6 15" id="KW-0812">Transmembrane</keyword>
<evidence type="ECO:0000256" key="13">
    <source>
        <dbReference type="ARBA" id="ARBA00023211"/>
    </source>
</evidence>
<dbReference type="InterPro" id="IPR015655">
    <property type="entry name" value="PP2C"/>
</dbReference>
<name>A0A8J5R589_ZIZPA</name>
<keyword evidence="8 14" id="KW-0378">Hydrolase</keyword>
<keyword evidence="13" id="KW-0464">Manganese</keyword>
<organism evidence="17 18">
    <name type="scientific">Zizania palustris</name>
    <name type="common">Northern wild rice</name>
    <dbReference type="NCBI Taxonomy" id="103762"/>
    <lineage>
        <taxon>Eukaryota</taxon>
        <taxon>Viridiplantae</taxon>
        <taxon>Streptophyta</taxon>
        <taxon>Embryophyta</taxon>
        <taxon>Tracheophyta</taxon>
        <taxon>Spermatophyta</taxon>
        <taxon>Magnoliopsida</taxon>
        <taxon>Liliopsida</taxon>
        <taxon>Poales</taxon>
        <taxon>Poaceae</taxon>
        <taxon>BOP clade</taxon>
        <taxon>Oryzoideae</taxon>
        <taxon>Oryzeae</taxon>
        <taxon>Zizaniinae</taxon>
        <taxon>Zizania</taxon>
    </lineage>
</organism>
<evidence type="ECO:0000256" key="12">
    <source>
        <dbReference type="ARBA" id="ARBA00023136"/>
    </source>
</evidence>
<keyword evidence="18" id="KW-1185">Reference proteome</keyword>
<evidence type="ECO:0000256" key="4">
    <source>
        <dbReference type="ARBA" id="ARBA00006702"/>
    </source>
</evidence>
<evidence type="ECO:0000256" key="1">
    <source>
        <dbReference type="ARBA" id="ARBA00001936"/>
    </source>
</evidence>
<feature type="transmembrane region" description="Helical" evidence="15">
    <location>
        <begin position="416"/>
        <end position="435"/>
    </location>
</feature>
<comment type="cofactor">
    <cofactor evidence="2">
        <name>Mg(2+)</name>
        <dbReference type="ChEBI" id="CHEBI:18420"/>
    </cofactor>
</comment>
<dbReference type="PROSITE" id="PS01032">
    <property type="entry name" value="PPM_1"/>
    <property type="match status" value="1"/>
</dbReference>
<dbReference type="GO" id="GO:0004722">
    <property type="term" value="F:protein serine/threonine phosphatase activity"/>
    <property type="evidence" value="ECO:0007669"/>
    <property type="project" value="UniProtKB-EC"/>
</dbReference>
<dbReference type="InterPro" id="IPR001932">
    <property type="entry name" value="PPM-type_phosphatase-like_dom"/>
</dbReference>
<dbReference type="GO" id="GO:0046872">
    <property type="term" value="F:metal ion binding"/>
    <property type="evidence" value="ECO:0007669"/>
    <property type="project" value="UniProtKB-KW"/>
</dbReference>
<evidence type="ECO:0000256" key="15">
    <source>
        <dbReference type="SAM" id="Phobius"/>
    </source>
</evidence>
<keyword evidence="12 15" id="KW-0472">Membrane</keyword>
<keyword evidence="10 14" id="KW-0904">Protein phosphatase</keyword>
<accession>A0A8J5R589</accession>
<feature type="domain" description="PPM-type phosphatase" evidence="16">
    <location>
        <begin position="59"/>
        <end position="394"/>
    </location>
</feature>
<comment type="caution">
    <text evidence="17">The sequence shown here is derived from an EMBL/GenBank/DDBJ whole genome shotgun (WGS) entry which is preliminary data.</text>
</comment>
<dbReference type="CDD" id="cd00143">
    <property type="entry name" value="PP2Cc"/>
    <property type="match status" value="1"/>
</dbReference>
<gene>
    <name evidence="17" type="ORF">GUJ93_ZPchr0001g33162</name>
</gene>
<dbReference type="OrthoDB" id="10264738at2759"/>
<evidence type="ECO:0000256" key="10">
    <source>
        <dbReference type="ARBA" id="ARBA00022912"/>
    </source>
</evidence>
<evidence type="ECO:0000256" key="7">
    <source>
        <dbReference type="ARBA" id="ARBA00022723"/>
    </source>
</evidence>
<dbReference type="PROSITE" id="PS51746">
    <property type="entry name" value="PPM_2"/>
    <property type="match status" value="1"/>
</dbReference>
<keyword evidence="9" id="KW-0460">Magnesium</keyword>
<dbReference type="Pfam" id="PF00481">
    <property type="entry name" value="PP2C"/>
    <property type="match status" value="1"/>
</dbReference>
<evidence type="ECO:0000256" key="8">
    <source>
        <dbReference type="ARBA" id="ARBA00022801"/>
    </source>
</evidence>
<evidence type="ECO:0000256" key="5">
    <source>
        <dbReference type="ARBA" id="ARBA00013081"/>
    </source>
</evidence>
<dbReference type="EC" id="3.1.3.16" evidence="5"/>
<comment type="subcellular location">
    <subcellularLocation>
        <location evidence="3">Membrane</location>
        <topology evidence="3">Single-pass membrane protein</topology>
    </subcellularLocation>
</comment>
<dbReference type="AlphaFoldDB" id="A0A8J5R589"/>
<reference evidence="17" key="1">
    <citation type="journal article" date="2021" name="bioRxiv">
        <title>Whole Genome Assembly and Annotation of Northern Wild Rice, Zizania palustris L., Supports a Whole Genome Duplication in the Zizania Genus.</title>
        <authorList>
            <person name="Haas M."/>
            <person name="Kono T."/>
            <person name="Macchietto M."/>
            <person name="Millas R."/>
            <person name="McGilp L."/>
            <person name="Shao M."/>
            <person name="Duquette J."/>
            <person name="Hirsch C.N."/>
            <person name="Kimball J."/>
        </authorList>
    </citation>
    <scope>NUCLEOTIDE SEQUENCE</scope>
    <source>
        <tissue evidence="17">Fresh leaf tissue</tissue>
    </source>
</reference>
<evidence type="ECO:0000259" key="16">
    <source>
        <dbReference type="PROSITE" id="PS51746"/>
    </source>
</evidence>
<keyword evidence="11 15" id="KW-1133">Transmembrane helix</keyword>
<evidence type="ECO:0000256" key="3">
    <source>
        <dbReference type="ARBA" id="ARBA00004167"/>
    </source>
</evidence>
<protein>
    <recommendedName>
        <fullName evidence="5">protein-serine/threonine phosphatase</fullName>
        <ecNumber evidence="5">3.1.3.16</ecNumber>
    </recommendedName>
</protein>
<dbReference type="PANTHER" id="PTHR13832">
    <property type="entry name" value="PROTEIN PHOSPHATASE 2C"/>
    <property type="match status" value="1"/>
</dbReference>
<evidence type="ECO:0000256" key="2">
    <source>
        <dbReference type="ARBA" id="ARBA00001946"/>
    </source>
</evidence>
<evidence type="ECO:0000313" key="17">
    <source>
        <dbReference type="EMBL" id="KAG8051650.1"/>
    </source>
</evidence>
<dbReference type="Proteomes" id="UP000729402">
    <property type="component" value="Unassembled WGS sequence"/>
</dbReference>
<evidence type="ECO:0000256" key="9">
    <source>
        <dbReference type="ARBA" id="ARBA00022842"/>
    </source>
</evidence>
<dbReference type="EMBL" id="JAAALK010000288">
    <property type="protein sequence ID" value="KAG8051650.1"/>
    <property type="molecule type" value="Genomic_DNA"/>
</dbReference>